<evidence type="ECO:0000256" key="4">
    <source>
        <dbReference type="ARBA" id="ARBA00023163"/>
    </source>
</evidence>
<dbReference type="PANTHER" id="PTHR30346">
    <property type="entry name" value="TRANSCRIPTIONAL DUAL REGULATOR HCAR-RELATED"/>
    <property type="match status" value="1"/>
</dbReference>
<dbReference type="FunFam" id="1.10.10.10:FF:000001">
    <property type="entry name" value="LysR family transcriptional regulator"/>
    <property type="match status" value="1"/>
</dbReference>
<dbReference type="EMBL" id="MSLT01000006">
    <property type="protein sequence ID" value="OUD15522.1"/>
    <property type="molecule type" value="Genomic_DNA"/>
</dbReference>
<dbReference type="Pfam" id="PF03466">
    <property type="entry name" value="LysR_substrate"/>
    <property type="match status" value="1"/>
</dbReference>
<dbReference type="Gene3D" id="3.40.190.10">
    <property type="entry name" value="Periplasmic binding protein-like II"/>
    <property type="match status" value="2"/>
</dbReference>
<dbReference type="InterPro" id="IPR036388">
    <property type="entry name" value="WH-like_DNA-bd_sf"/>
</dbReference>
<dbReference type="Gene3D" id="1.10.10.10">
    <property type="entry name" value="Winged helix-like DNA-binding domain superfamily/Winged helix DNA-binding domain"/>
    <property type="match status" value="1"/>
</dbReference>
<keyword evidence="2" id="KW-0805">Transcription regulation</keyword>
<dbReference type="AlphaFoldDB" id="A0A251XAR2"/>
<organism evidence="6 7">
    <name type="scientific">Thioflexithrix psekupsensis</name>
    <dbReference type="NCBI Taxonomy" id="1570016"/>
    <lineage>
        <taxon>Bacteria</taxon>
        <taxon>Pseudomonadati</taxon>
        <taxon>Pseudomonadota</taxon>
        <taxon>Gammaproteobacteria</taxon>
        <taxon>Thiotrichales</taxon>
        <taxon>Thioflexithrix</taxon>
    </lineage>
</organism>
<sequence length="298" mass="33676">MATPSLKQLRYFVALEQYQHFGKAAEACYVSQSAFSMAIKELEGILGIQLVDRTQRHVTITHVGKAVATQARVVLRDLDNLQHYANSYSEPLSGRLELGIIPTIAPFLLPRILPKIRAHFPKLDIYLREDLTQRLHERLMEGELDVILLALPYELRYVETRVLFNDGFRLACHHNTTHINPVYYHLEQVNAESILLLEDGHCLRDHALLACQIRNLDKINRFGVSSLLTLIHMVDADLGITFLPEMAEGSPLLAGTQIRTYALQEEGQREIALAWRQGSARAEAFGLLGEVIGKSYLV</sequence>
<dbReference type="SUPFAM" id="SSF53850">
    <property type="entry name" value="Periplasmic binding protein-like II"/>
    <property type="match status" value="1"/>
</dbReference>
<proteinExistence type="inferred from homology"/>
<dbReference type="PROSITE" id="PS50931">
    <property type="entry name" value="HTH_LYSR"/>
    <property type="match status" value="1"/>
</dbReference>
<dbReference type="Pfam" id="PF00126">
    <property type="entry name" value="HTH_1"/>
    <property type="match status" value="1"/>
</dbReference>
<protein>
    <submittedName>
        <fullName evidence="6">LysR family transcriptional regulator</fullName>
    </submittedName>
</protein>
<dbReference type="SUPFAM" id="SSF46785">
    <property type="entry name" value="Winged helix' DNA-binding domain"/>
    <property type="match status" value="1"/>
</dbReference>
<evidence type="ECO:0000313" key="7">
    <source>
        <dbReference type="Proteomes" id="UP000194798"/>
    </source>
</evidence>
<dbReference type="PRINTS" id="PR00039">
    <property type="entry name" value="HTHLYSR"/>
</dbReference>
<evidence type="ECO:0000256" key="2">
    <source>
        <dbReference type="ARBA" id="ARBA00023015"/>
    </source>
</evidence>
<keyword evidence="3" id="KW-0238">DNA-binding</keyword>
<reference evidence="6 7" key="1">
    <citation type="submission" date="2016-12" db="EMBL/GenBank/DDBJ databases">
        <title>Thioflexothrix psekupsii D3 genome sequencing and assembly.</title>
        <authorList>
            <person name="Fomenkov A."/>
            <person name="Vincze T."/>
            <person name="Grabovich M."/>
            <person name="Anton B.P."/>
            <person name="Dubinina G."/>
            <person name="Orlova M."/>
            <person name="Belousova E."/>
            <person name="Roberts R.J."/>
        </authorList>
    </citation>
    <scope>NUCLEOTIDE SEQUENCE [LARGE SCALE GENOMIC DNA]</scope>
    <source>
        <strain evidence="6">D3</strain>
    </source>
</reference>
<evidence type="ECO:0000256" key="3">
    <source>
        <dbReference type="ARBA" id="ARBA00023125"/>
    </source>
</evidence>
<dbReference type="OrthoDB" id="9775392at2"/>
<comment type="caution">
    <text evidence="6">The sequence shown here is derived from an EMBL/GenBank/DDBJ whole genome shotgun (WGS) entry which is preliminary data.</text>
</comment>
<keyword evidence="4" id="KW-0804">Transcription</keyword>
<feature type="domain" description="HTH lysR-type" evidence="5">
    <location>
        <begin position="4"/>
        <end position="61"/>
    </location>
</feature>
<dbReference type="PANTHER" id="PTHR30346:SF10">
    <property type="entry name" value="TRANSCRIPTIONAL REGULATOR OF OXIDATIVE STRESS OXYR"/>
    <property type="match status" value="1"/>
</dbReference>
<dbReference type="CDD" id="cd08411">
    <property type="entry name" value="PBP2_OxyR"/>
    <property type="match status" value="1"/>
</dbReference>
<evidence type="ECO:0000259" key="5">
    <source>
        <dbReference type="PROSITE" id="PS50931"/>
    </source>
</evidence>
<gene>
    <name evidence="6" type="ORF">TPSD3_03100</name>
</gene>
<comment type="similarity">
    <text evidence="1">Belongs to the LysR transcriptional regulatory family.</text>
</comment>
<dbReference type="GO" id="GO:0032993">
    <property type="term" value="C:protein-DNA complex"/>
    <property type="evidence" value="ECO:0007669"/>
    <property type="project" value="TreeGrafter"/>
</dbReference>
<dbReference type="InterPro" id="IPR000847">
    <property type="entry name" value="LysR_HTH_N"/>
</dbReference>
<dbReference type="InterPro" id="IPR005119">
    <property type="entry name" value="LysR_subst-bd"/>
</dbReference>
<keyword evidence="7" id="KW-1185">Reference proteome</keyword>
<dbReference type="RefSeq" id="WP_086487118.1">
    <property type="nucleotide sequence ID" value="NZ_MSLT01000006.1"/>
</dbReference>
<accession>A0A251XAR2</accession>
<evidence type="ECO:0000313" key="6">
    <source>
        <dbReference type="EMBL" id="OUD15522.1"/>
    </source>
</evidence>
<dbReference type="GO" id="GO:0003677">
    <property type="term" value="F:DNA binding"/>
    <property type="evidence" value="ECO:0007669"/>
    <property type="project" value="UniProtKB-KW"/>
</dbReference>
<dbReference type="InterPro" id="IPR036390">
    <property type="entry name" value="WH_DNA-bd_sf"/>
</dbReference>
<dbReference type="GO" id="GO:0003700">
    <property type="term" value="F:DNA-binding transcription factor activity"/>
    <property type="evidence" value="ECO:0007669"/>
    <property type="project" value="InterPro"/>
</dbReference>
<dbReference type="Proteomes" id="UP000194798">
    <property type="component" value="Unassembled WGS sequence"/>
</dbReference>
<evidence type="ECO:0000256" key="1">
    <source>
        <dbReference type="ARBA" id="ARBA00009437"/>
    </source>
</evidence>
<name>A0A251XAR2_9GAMM</name>